<dbReference type="STRING" id="225848.Sps_01381"/>
<dbReference type="PROSITE" id="PS51257">
    <property type="entry name" value="PROKAR_LIPOPROTEIN"/>
    <property type="match status" value="1"/>
</dbReference>
<reference evidence="2 3" key="1">
    <citation type="submission" date="2016-03" db="EMBL/GenBank/DDBJ databases">
        <title>Complete genome sequence of Shewanella psychrophila WP2, a deep sea bacterium isolated from west Pacific sediment.</title>
        <authorList>
            <person name="Xu G."/>
            <person name="Jian H."/>
        </authorList>
    </citation>
    <scope>NUCLEOTIDE SEQUENCE [LARGE SCALE GENOMIC DNA]</scope>
    <source>
        <strain evidence="2 3">WP2</strain>
    </source>
</reference>
<dbReference type="KEGG" id="spsw:Sps_01381"/>
<keyword evidence="1" id="KW-0732">Signal</keyword>
<dbReference type="EMBL" id="CP014782">
    <property type="protein sequence ID" value="AQS36548.1"/>
    <property type="molecule type" value="Genomic_DNA"/>
</dbReference>
<proteinExistence type="predicted"/>
<dbReference type="SUPFAM" id="SSF56925">
    <property type="entry name" value="OMPA-like"/>
    <property type="match status" value="1"/>
</dbReference>
<gene>
    <name evidence="2" type="ORF">Sps_01381</name>
</gene>
<evidence type="ECO:0000313" key="2">
    <source>
        <dbReference type="EMBL" id="AQS36548.1"/>
    </source>
</evidence>
<dbReference type="InterPro" id="IPR011250">
    <property type="entry name" value="OMP/PagP_B-barrel"/>
</dbReference>
<organism evidence="2 3">
    <name type="scientific">Shewanella psychrophila</name>
    <dbReference type="NCBI Taxonomy" id="225848"/>
    <lineage>
        <taxon>Bacteria</taxon>
        <taxon>Pseudomonadati</taxon>
        <taxon>Pseudomonadota</taxon>
        <taxon>Gammaproteobacteria</taxon>
        <taxon>Alteromonadales</taxon>
        <taxon>Shewanellaceae</taxon>
        <taxon>Shewanella</taxon>
    </lineage>
</organism>
<protein>
    <submittedName>
        <fullName evidence="2">Outer membrane protein beta-barrel domain</fullName>
    </submittedName>
</protein>
<feature type="chain" id="PRO_5012119606" evidence="1">
    <location>
        <begin position="21"/>
        <end position="304"/>
    </location>
</feature>
<evidence type="ECO:0000256" key="1">
    <source>
        <dbReference type="SAM" id="SignalP"/>
    </source>
</evidence>
<accession>A0A1S6HM19</accession>
<sequence>MLKKLGILFTCLLAACQTFAADNGQILQDSASTISDVDNQIVLRIGGFYSNSNSSMDVTNPILGQDFKIDFEKDLKLEESQFLPFFEMFYHFNERHSLYIDWKQLHRTAEVMGITTPFQVNLEDNIYDIKAGAKLKTTLNMDIARLGYGYNFYQGNSYNLGLSVGLHTMFIKTGFEGDIGACIEQDLAIKCDSQPLNRAIDESVTAPLPDIGLYGDYEFSPGFRFTAHAQYFYIKLDDLKGSLVDIRAGVEAEITENWHMTAAFNYYEVDVDYSQKTSVGDIHVADYNLYYSFIGPMLSVSYRF</sequence>
<keyword evidence="3" id="KW-1185">Reference proteome</keyword>
<feature type="signal peptide" evidence="1">
    <location>
        <begin position="1"/>
        <end position="20"/>
    </location>
</feature>
<dbReference type="AlphaFoldDB" id="A0A1S6HM19"/>
<evidence type="ECO:0000313" key="3">
    <source>
        <dbReference type="Proteomes" id="UP000189545"/>
    </source>
</evidence>
<dbReference type="Proteomes" id="UP000189545">
    <property type="component" value="Chromosome"/>
</dbReference>
<name>A0A1S6HM19_9GAMM</name>